<dbReference type="OrthoDB" id="1645442at2"/>
<evidence type="ECO:0000259" key="1">
    <source>
        <dbReference type="PROSITE" id="PS51819"/>
    </source>
</evidence>
<keyword evidence="3" id="KW-1185">Reference proteome</keyword>
<dbReference type="RefSeq" id="WP_121030413.1">
    <property type="nucleotide sequence ID" value="NZ_RBXT01000001.1"/>
</dbReference>
<dbReference type="AlphaFoldDB" id="A0A495XYR1"/>
<evidence type="ECO:0000313" key="3">
    <source>
        <dbReference type="Proteomes" id="UP000278440"/>
    </source>
</evidence>
<dbReference type="EMBL" id="RBXT01000001">
    <property type="protein sequence ID" value="RKT76878.1"/>
    <property type="molecule type" value="Genomic_DNA"/>
</dbReference>
<dbReference type="PANTHER" id="PTHR35908">
    <property type="entry name" value="HYPOTHETICAL FUSION PROTEIN"/>
    <property type="match status" value="1"/>
</dbReference>
<dbReference type="PROSITE" id="PS51819">
    <property type="entry name" value="VOC"/>
    <property type="match status" value="1"/>
</dbReference>
<dbReference type="PANTHER" id="PTHR35908:SF1">
    <property type="entry name" value="CONSERVED PROTEIN"/>
    <property type="match status" value="1"/>
</dbReference>
<dbReference type="InterPro" id="IPR029068">
    <property type="entry name" value="Glyas_Bleomycin-R_OHBP_Dase"/>
</dbReference>
<accession>A0A495XYR1</accession>
<gene>
    <name evidence="2" type="ORF">DFJ68_0280</name>
</gene>
<name>A0A495XYR1_9MICO</name>
<keyword evidence="2" id="KW-0456">Lyase</keyword>
<protein>
    <submittedName>
        <fullName evidence="2">Putative enzyme related to lactoylglutathione lyase</fullName>
    </submittedName>
</protein>
<dbReference type="InterPro" id="IPR037523">
    <property type="entry name" value="VOC_core"/>
</dbReference>
<proteinExistence type="predicted"/>
<feature type="domain" description="VOC" evidence="1">
    <location>
        <begin position="16"/>
        <end position="141"/>
    </location>
</feature>
<dbReference type="SUPFAM" id="SSF54593">
    <property type="entry name" value="Glyoxalase/Bleomycin resistance protein/Dihydroxybiphenyl dioxygenase"/>
    <property type="match status" value="1"/>
</dbReference>
<dbReference type="InterPro" id="IPR041581">
    <property type="entry name" value="Glyoxalase_6"/>
</dbReference>
<dbReference type="Proteomes" id="UP000278440">
    <property type="component" value="Unassembled WGS sequence"/>
</dbReference>
<dbReference type="GO" id="GO:0016829">
    <property type="term" value="F:lyase activity"/>
    <property type="evidence" value="ECO:0007669"/>
    <property type="project" value="UniProtKB-KW"/>
</dbReference>
<dbReference type="Gene3D" id="3.10.180.10">
    <property type="entry name" value="2,3-Dihydroxybiphenyl 1,2-Dioxygenase, domain 1"/>
    <property type="match status" value="1"/>
</dbReference>
<reference evidence="2 3" key="1">
    <citation type="submission" date="2018-10" db="EMBL/GenBank/DDBJ databases">
        <title>Sequencing the genomes of 1000 actinobacteria strains.</title>
        <authorList>
            <person name="Klenk H.-P."/>
        </authorList>
    </citation>
    <scope>NUCLEOTIDE SEQUENCE [LARGE SCALE GENOMIC DNA]</scope>
    <source>
        <strain evidence="2 3">DSM 44267</strain>
    </source>
</reference>
<evidence type="ECO:0000313" key="2">
    <source>
        <dbReference type="EMBL" id="RKT76878.1"/>
    </source>
</evidence>
<sequence>MTDCVPRTRPSGAVPRLDSVVLDCPDPRALATFYAALLEWPLPRASPEAEQEGGAVTLDPPGGGVALGFHRAAGFVAPTWPDGPVPQQLHLDLYVDDLPAAHERAVALGARPLGDPDADAADATFVVYADPVGHPFCLCSW</sequence>
<comment type="caution">
    <text evidence="2">The sequence shown here is derived from an EMBL/GenBank/DDBJ whole genome shotgun (WGS) entry which is preliminary data.</text>
</comment>
<dbReference type="Pfam" id="PF18029">
    <property type="entry name" value="Glyoxalase_6"/>
    <property type="match status" value="1"/>
</dbReference>
<organism evidence="2 3">
    <name type="scientific">Terracoccus luteus</name>
    <dbReference type="NCBI Taxonomy" id="53356"/>
    <lineage>
        <taxon>Bacteria</taxon>
        <taxon>Bacillati</taxon>
        <taxon>Actinomycetota</taxon>
        <taxon>Actinomycetes</taxon>
        <taxon>Micrococcales</taxon>
        <taxon>Intrasporangiaceae</taxon>
        <taxon>Terracoccus</taxon>
    </lineage>
</organism>